<dbReference type="InterPro" id="IPR004710">
    <property type="entry name" value="Bilac:Na_transpt"/>
</dbReference>
<proteinExistence type="inferred from homology"/>
<protein>
    <submittedName>
        <fullName evidence="8">Putative ovule protein</fullName>
    </submittedName>
</protein>
<feature type="transmembrane region" description="Helical" evidence="7">
    <location>
        <begin position="54"/>
        <end position="77"/>
    </location>
</feature>
<dbReference type="AlphaFoldDB" id="A0A0V0H3F2"/>
<dbReference type="EMBL" id="GEDG01026472">
    <property type="protein sequence ID" value="JAP14505.1"/>
    <property type="molecule type" value="Transcribed_RNA"/>
</dbReference>
<evidence type="ECO:0000256" key="1">
    <source>
        <dbReference type="ARBA" id="ARBA00004119"/>
    </source>
</evidence>
<dbReference type="PANTHER" id="PTHR10361:SF66">
    <property type="entry name" value="OS12G0170300 PROTEIN"/>
    <property type="match status" value="1"/>
</dbReference>
<feature type="transmembrane region" description="Helical" evidence="7">
    <location>
        <begin position="21"/>
        <end position="42"/>
    </location>
</feature>
<evidence type="ECO:0000313" key="8">
    <source>
        <dbReference type="EMBL" id="JAP14505.1"/>
    </source>
</evidence>
<keyword evidence="6 7" id="KW-0472">Membrane</keyword>
<reference evidence="8" key="1">
    <citation type="submission" date="2015-12" db="EMBL/GenBank/DDBJ databases">
        <title>Gene expression during late stages of embryo sac development: a critical building block for successful pollen-pistil interactions.</title>
        <authorList>
            <person name="Liu Y."/>
            <person name="Joly V."/>
            <person name="Sabar M."/>
            <person name="Matton D.P."/>
        </authorList>
    </citation>
    <scope>NUCLEOTIDE SEQUENCE</scope>
</reference>
<evidence type="ECO:0000256" key="6">
    <source>
        <dbReference type="ARBA" id="ARBA00023136"/>
    </source>
</evidence>
<comment type="similarity">
    <text evidence="3">Belongs to the bile acid:sodium symporter (BASS) (TC 2.A.28) family.</text>
</comment>
<name>A0A0V0H3F2_SOLCH</name>
<evidence type="ECO:0000256" key="7">
    <source>
        <dbReference type="SAM" id="Phobius"/>
    </source>
</evidence>
<evidence type="ECO:0000256" key="2">
    <source>
        <dbReference type="ARBA" id="ARBA00004141"/>
    </source>
</evidence>
<evidence type="ECO:0000256" key="3">
    <source>
        <dbReference type="ARBA" id="ARBA00006528"/>
    </source>
</evidence>
<organism evidence="8">
    <name type="scientific">Solanum chacoense</name>
    <name type="common">Chaco potato</name>
    <dbReference type="NCBI Taxonomy" id="4108"/>
    <lineage>
        <taxon>Eukaryota</taxon>
        <taxon>Viridiplantae</taxon>
        <taxon>Streptophyta</taxon>
        <taxon>Embryophyta</taxon>
        <taxon>Tracheophyta</taxon>
        <taxon>Spermatophyta</taxon>
        <taxon>Magnoliopsida</taxon>
        <taxon>eudicotyledons</taxon>
        <taxon>Gunneridae</taxon>
        <taxon>Pentapetalae</taxon>
        <taxon>asterids</taxon>
        <taxon>lamiids</taxon>
        <taxon>Solanales</taxon>
        <taxon>Solanaceae</taxon>
        <taxon>Solanoideae</taxon>
        <taxon>Solaneae</taxon>
        <taxon>Solanum</taxon>
    </lineage>
</organism>
<sequence>MLAMGLTLELKDLLNLFLQKPLSILFGCAAQYTIMPAFGVIVSKYLALSPSVSVGLILLACCPGGTASNVAHMFLWMRLGFPSARYKWWLLRFS</sequence>
<accession>A0A0V0H3F2</accession>
<dbReference type="InterPro" id="IPR002657">
    <property type="entry name" value="BilAc:Na_symport/Acr3"/>
</dbReference>
<dbReference type="Gene3D" id="1.20.1530.20">
    <property type="match status" value="1"/>
</dbReference>
<dbReference type="Pfam" id="PF01758">
    <property type="entry name" value="SBF"/>
    <property type="match status" value="1"/>
</dbReference>
<dbReference type="GO" id="GO:0016020">
    <property type="term" value="C:membrane"/>
    <property type="evidence" value="ECO:0007669"/>
    <property type="project" value="UniProtKB-SubCell"/>
</dbReference>
<comment type="subcellular location">
    <subcellularLocation>
        <location evidence="2">Membrane</location>
        <topology evidence="2">Multi-pass membrane protein</topology>
    </subcellularLocation>
    <subcellularLocation>
        <location evidence="1">Plastid</location>
        <location evidence="1">Chloroplast envelope</location>
    </subcellularLocation>
</comment>
<evidence type="ECO:0000256" key="5">
    <source>
        <dbReference type="ARBA" id="ARBA00022989"/>
    </source>
</evidence>
<evidence type="ECO:0000256" key="4">
    <source>
        <dbReference type="ARBA" id="ARBA00022692"/>
    </source>
</evidence>
<dbReference type="GO" id="GO:0009941">
    <property type="term" value="C:chloroplast envelope"/>
    <property type="evidence" value="ECO:0007669"/>
    <property type="project" value="UniProtKB-SubCell"/>
</dbReference>
<dbReference type="PANTHER" id="PTHR10361">
    <property type="entry name" value="SODIUM-BILE ACID COTRANSPORTER"/>
    <property type="match status" value="1"/>
</dbReference>
<keyword evidence="5 7" id="KW-1133">Transmembrane helix</keyword>
<dbReference type="InterPro" id="IPR038770">
    <property type="entry name" value="Na+/solute_symporter_sf"/>
</dbReference>
<keyword evidence="4 7" id="KW-0812">Transmembrane</keyword>